<keyword evidence="2" id="KW-1185">Reference proteome</keyword>
<dbReference type="EMBL" id="AJYA01000018">
    <property type="protein sequence ID" value="EIM76787.1"/>
    <property type="molecule type" value="Genomic_DNA"/>
</dbReference>
<dbReference type="Proteomes" id="UP000005551">
    <property type="component" value="Unassembled WGS sequence"/>
</dbReference>
<sequence>MTLDYSQTRPVYIPRVFNDFTSIQSHELRIKFHRKIFENLYVGFGTSVRFYSETKEDNTILLRYRNTFLGLSPNLSYFIPLDPNFDLYFGLIGTLEQGVGSISTEDTDSGTTVAIGPKVSLREIFFIGHLEIGTTVHFNDYVSILAAFNTFAITRNRSRFGTVNSNFSTNDLSGWQMRDFSGQPDFRVGVLLRFYRDYY</sequence>
<gene>
    <name evidence="1" type="ORF">A3SI_08781</name>
</gene>
<dbReference type="AlphaFoldDB" id="I5C4N5"/>
<name>I5C4N5_9BACT</name>
<comment type="caution">
    <text evidence="1">The sequence shown here is derived from an EMBL/GenBank/DDBJ whole genome shotgun (WGS) entry which is preliminary data.</text>
</comment>
<proteinExistence type="predicted"/>
<protein>
    <submittedName>
        <fullName evidence="1">Uncharacterized protein</fullName>
    </submittedName>
</protein>
<accession>I5C4N5</accession>
<organism evidence="1 2">
    <name type="scientific">Nitritalea halalkaliphila LW7</name>
    <dbReference type="NCBI Taxonomy" id="1189621"/>
    <lineage>
        <taxon>Bacteria</taxon>
        <taxon>Pseudomonadati</taxon>
        <taxon>Bacteroidota</taxon>
        <taxon>Cytophagia</taxon>
        <taxon>Cytophagales</taxon>
        <taxon>Cyclobacteriaceae</taxon>
        <taxon>Nitritalea</taxon>
    </lineage>
</organism>
<reference evidence="1 2" key="1">
    <citation type="submission" date="2012-05" db="EMBL/GenBank/DDBJ databases">
        <title>Genome sequence of Nitritalea halalkaliphila LW7.</title>
        <authorList>
            <person name="Jangir P.K."/>
            <person name="Singh A."/>
            <person name="Shivaji S."/>
            <person name="Sharma R."/>
        </authorList>
    </citation>
    <scope>NUCLEOTIDE SEQUENCE [LARGE SCALE GENOMIC DNA]</scope>
    <source>
        <strain evidence="1 2">LW7</strain>
    </source>
</reference>
<evidence type="ECO:0000313" key="2">
    <source>
        <dbReference type="Proteomes" id="UP000005551"/>
    </source>
</evidence>
<evidence type="ECO:0000313" key="1">
    <source>
        <dbReference type="EMBL" id="EIM76787.1"/>
    </source>
</evidence>